<evidence type="ECO:0000313" key="3">
    <source>
        <dbReference type="EMBL" id="CAE4608799.1"/>
    </source>
</evidence>
<dbReference type="PANTHER" id="PTHR45694">
    <property type="entry name" value="GLUTAREDOXIN 2"/>
    <property type="match status" value="1"/>
</dbReference>
<dbReference type="GO" id="GO:0034599">
    <property type="term" value="P:cellular response to oxidative stress"/>
    <property type="evidence" value="ECO:0007669"/>
    <property type="project" value="TreeGrafter"/>
</dbReference>
<dbReference type="Gene3D" id="3.40.30.10">
    <property type="entry name" value="Glutaredoxin"/>
    <property type="match status" value="1"/>
</dbReference>
<gene>
    <name evidence="3" type="ORF">DBRI00130_LOCUS15740</name>
</gene>
<dbReference type="InterPro" id="IPR032801">
    <property type="entry name" value="PXL2A/B/C"/>
</dbReference>
<dbReference type="EMBL" id="HBNS01019811">
    <property type="protein sequence ID" value="CAE4608799.1"/>
    <property type="molecule type" value="Transcribed_RNA"/>
</dbReference>
<proteinExistence type="predicted"/>
<feature type="region of interest" description="Disordered" evidence="1">
    <location>
        <begin position="61"/>
        <end position="83"/>
    </location>
</feature>
<keyword evidence="2" id="KW-0732">Signal</keyword>
<dbReference type="GO" id="GO:0005737">
    <property type="term" value="C:cytoplasm"/>
    <property type="evidence" value="ECO:0007669"/>
    <property type="project" value="TreeGrafter"/>
</dbReference>
<sequence length="532" mass="57514">MARMCCHHRGSQSSSHALALFFLLATSIALSSALVATSSNTPSSSSSSSLFNTIKTASVINPQTGKTSTPFDEEDDDDEDEGTQKKKSLVILLPQLGEFDSSEFCEQIIAVQDELTSNDITLKVIGIGETRAATEFCNFSGLSLDVLFVDPDASLHDALQLKRGPGWTLSDDIISDGLLKFGLSTLPGGVPEDDSLLRPTANAWLNYLAMCAGIGAPGTLKEILRGYFGDMSAPERFGSDDIVKAGFIEIGPGVGPVKIGPLKYSQWWGDEKGYQRPVELATVRLKNMVEVLTKWNTYVTNPTVIDRRGATYLFDENGKVLYEYQHKGVLTYSETMSRPLSFLTPYIDKDKARNPLGFADTGGNADDNKSKRGRGILKPAGKAMGLLKPIFSYENKIQAQVLDVEDADAASARREIEDAVSQNDVVIYTYGLSPFSSEALGVLDEAGCSNYKKIELGLEWFLLGKEASAKRLELLKMTGQSSLPHVFIGGKHIGGLFTGTAEGGPGLAALKESGELQKMIEAASSREKESDE</sequence>
<evidence type="ECO:0008006" key="4">
    <source>
        <dbReference type="Google" id="ProtNLM"/>
    </source>
</evidence>
<evidence type="ECO:0000256" key="1">
    <source>
        <dbReference type="SAM" id="MobiDB-lite"/>
    </source>
</evidence>
<feature type="compositionally biased region" description="Polar residues" evidence="1">
    <location>
        <begin position="61"/>
        <end position="70"/>
    </location>
</feature>
<feature type="signal peptide" evidence="2">
    <location>
        <begin position="1"/>
        <end position="33"/>
    </location>
</feature>
<protein>
    <recommendedName>
        <fullName evidence="4">Glutaredoxin domain-containing protein</fullName>
    </recommendedName>
</protein>
<feature type="compositionally biased region" description="Acidic residues" evidence="1">
    <location>
        <begin position="71"/>
        <end position="81"/>
    </location>
</feature>
<reference evidence="3" key="1">
    <citation type="submission" date="2021-01" db="EMBL/GenBank/DDBJ databases">
        <authorList>
            <person name="Corre E."/>
            <person name="Pelletier E."/>
            <person name="Niang G."/>
            <person name="Scheremetjew M."/>
            <person name="Finn R."/>
            <person name="Kale V."/>
            <person name="Holt S."/>
            <person name="Cochrane G."/>
            <person name="Meng A."/>
            <person name="Brown T."/>
            <person name="Cohen L."/>
        </authorList>
    </citation>
    <scope>NUCLEOTIDE SEQUENCE</scope>
    <source>
        <strain evidence="3">GSO104</strain>
    </source>
</reference>
<dbReference type="SUPFAM" id="SSF52833">
    <property type="entry name" value="Thioredoxin-like"/>
    <property type="match status" value="1"/>
</dbReference>
<feature type="chain" id="PRO_5030623875" description="Glutaredoxin domain-containing protein" evidence="2">
    <location>
        <begin position="34"/>
        <end position="532"/>
    </location>
</feature>
<dbReference type="InterPro" id="IPR036249">
    <property type="entry name" value="Thioredoxin-like_sf"/>
</dbReference>
<dbReference type="PANTHER" id="PTHR45694:SF18">
    <property type="entry name" value="GLUTAREDOXIN-1-RELATED"/>
    <property type="match status" value="1"/>
</dbReference>
<accession>A0A7S4RAU8</accession>
<organism evidence="3">
    <name type="scientific">Ditylum brightwellii</name>
    <dbReference type="NCBI Taxonomy" id="49249"/>
    <lineage>
        <taxon>Eukaryota</taxon>
        <taxon>Sar</taxon>
        <taxon>Stramenopiles</taxon>
        <taxon>Ochrophyta</taxon>
        <taxon>Bacillariophyta</taxon>
        <taxon>Mediophyceae</taxon>
        <taxon>Lithodesmiophycidae</taxon>
        <taxon>Lithodesmiales</taxon>
        <taxon>Lithodesmiaceae</taxon>
        <taxon>Ditylum</taxon>
    </lineage>
</organism>
<dbReference type="Pfam" id="PF13911">
    <property type="entry name" value="AhpC-TSA_2"/>
    <property type="match status" value="1"/>
</dbReference>
<dbReference type="PROSITE" id="PS51354">
    <property type="entry name" value="GLUTAREDOXIN_2"/>
    <property type="match status" value="1"/>
</dbReference>
<evidence type="ECO:0000256" key="2">
    <source>
        <dbReference type="SAM" id="SignalP"/>
    </source>
</evidence>
<name>A0A7S4RAU8_9STRA</name>
<dbReference type="AlphaFoldDB" id="A0A7S4RAU8"/>
<dbReference type="GO" id="GO:0015038">
    <property type="term" value="F:glutathione disulfide oxidoreductase activity"/>
    <property type="evidence" value="ECO:0007669"/>
    <property type="project" value="TreeGrafter"/>
</dbReference>